<feature type="compositionally biased region" description="Low complexity" evidence="21">
    <location>
        <begin position="18"/>
        <end position="43"/>
    </location>
</feature>
<feature type="transmembrane region" description="Helical" evidence="22">
    <location>
        <begin position="370"/>
        <end position="392"/>
    </location>
</feature>
<keyword evidence="12 22" id="KW-0472">Membrane</keyword>
<feature type="region of interest" description="Disordered" evidence="21">
    <location>
        <begin position="1"/>
        <end position="313"/>
    </location>
</feature>
<evidence type="ECO:0000256" key="21">
    <source>
        <dbReference type="SAM" id="MobiDB-lite"/>
    </source>
</evidence>
<dbReference type="OMA" id="KWEDKWG"/>
<dbReference type="InParanoid" id="H6C8R4"/>
<evidence type="ECO:0000256" key="14">
    <source>
        <dbReference type="ARBA" id="ARBA00023277"/>
    </source>
</evidence>
<evidence type="ECO:0000256" key="6">
    <source>
        <dbReference type="ARBA" id="ARBA00022475"/>
    </source>
</evidence>
<gene>
    <name evidence="23" type="ORF">HMPREF1120_08449</name>
</gene>
<evidence type="ECO:0000256" key="19">
    <source>
        <dbReference type="ARBA" id="ARBA00043078"/>
    </source>
</evidence>
<comment type="function">
    <text evidence="17">Glucanases play a role in cell expansion during growth, in cell-cell fusion during mating, and in spore release during sporulation. This enzyme may be involved in beta-glucan degradation. Active on laminarin and lichenan.</text>
</comment>
<dbReference type="EC" id="3.2.1.39" evidence="5"/>
<keyword evidence="9" id="KW-0732">Signal</keyword>
<evidence type="ECO:0000256" key="13">
    <source>
        <dbReference type="ARBA" id="ARBA00023180"/>
    </source>
</evidence>
<dbReference type="eggNOG" id="ENOG502QTKT">
    <property type="taxonomic scope" value="Eukaryota"/>
</dbReference>
<keyword evidence="22" id="KW-0812">Transmembrane</keyword>
<dbReference type="GeneID" id="20313088"/>
<keyword evidence="11" id="KW-0735">Signal-anchor</keyword>
<feature type="region of interest" description="Disordered" evidence="21">
    <location>
        <begin position="330"/>
        <end position="363"/>
    </location>
</feature>
<evidence type="ECO:0000256" key="18">
    <source>
        <dbReference type="ARBA" id="ARBA00042373"/>
    </source>
</evidence>
<dbReference type="InterPro" id="IPR050732">
    <property type="entry name" value="Beta-glucan_modifiers"/>
</dbReference>
<keyword evidence="22" id="KW-1133">Transmembrane helix</keyword>
<evidence type="ECO:0000256" key="1">
    <source>
        <dbReference type="ARBA" id="ARBA00000382"/>
    </source>
</evidence>
<organism evidence="23 24">
    <name type="scientific">Exophiala dermatitidis (strain ATCC 34100 / CBS 525.76 / NIH/UT8656)</name>
    <name type="common">Black yeast</name>
    <name type="synonym">Wangiella dermatitidis</name>
    <dbReference type="NCBI Taxonomy" id="858893"/>
    <lineage>
        <taxon>Eukaryota</taxon>
        <taxon>Fungi</taxon>
        <taxon>Dikarya</taxon>
        <taxon>Ascomycota</taxon>
        <taxon>Pezizomycotina</taxon>
        <taxon>Eurotiomycetes</taxon>
        <taxon>Chaetothyriomycetidae</taxon>
        <taxon>Chaetothyriales</taxon>
        <taxon>Herpotrichiellaceae</taxon>
        <taxon>Exophiala</taxon>
    </lineage>
</organism>
<reference evidence="23" key="1">
    <citation type="submission" date="2011-07" db="EMBL/GenBank/DDBJ databases">
        <title>The Genome Sequence of Exophiala (Wangiella) dermatitidis NIH/UT8656.</title>
        <authorList>
            <consortium name="The Broad Institute Genome Sequencing Platform"/>
            <person name="Cuomo C."/>
            <person name="Wang Z."/>
            <person name="Hunicke-Smith S."/>
            <person name="Szanislo P.J."/>
            <person name="Earl A."/>
            <person name="Young S.K."/>
            <person name="Zeng Q."/>
            <person name="Gargeya S."/>
            <person name="Fitzgerald M."/>
            <person name="Haas B."/>
            <person name="Abouelleil A."/>
            <person name="Alvarado L."/>
            <person name="Arachchi H.M."/>
            <person name="Berlin A."/>
            <person name="Brown A."/>
            <person name="Chapman S.B."/>
            <person name="Chen Z."/>
            <person name="Dunbar C."/>
            <person name="Freedman E."/>
            <person name="Gearin G."/>
            <person name="Gellesch M."/>
            <person name="Goldberg J."/>
            <person name="Griggs A."/>
            <person name="Gujja S."/>
            <person name="Heiman D."/>
            <person name="Howarth C."/>
            <person name="Larson L."/>
            <person name="Lui A."/>
            <person name="MacDonald P.J.P."/>
            <person name="Montmayeur A."/>
            <person name="Murphy C."/>
            <person name="Neiman D."/>
            <person name="Pearson M."/>
            <person name="Priest M."/>
            <person name="Roberts A."/>
            <person name="Saif S."/>
            <person name="Shea T."/>
            <person name="Shenoy N."/>
            <person name="Sisk P."/>
            <person name="Stolte C."/>
            <person name="Sykes S."/>
            <person name="Wortman J."/>
            <person name="Nusbaum C."/>
            <person name="Birren B."/>
        </authorList>
    </citation>
    <scope>NUCLEOTIDE SEQUENCE</scope>
    <source>
        <strain evidence="23">NIH/UT8656</strain>
    </source>
</reference>
<dbReference type="FunFam" id="3.20.20.80:FF:000151">
    <property type="entry name" value="Glucan endo-1,3-beta-glucosidase btgC"/>
    <property type="match status" value="1"/>
</dbReference>
<feature type="compositionally biased region" description="Polar residues" evidence="21">
    <location>
        <begin position="180"/>
        <end position="201"/>
    </location>
</feature>
<dbReference type="AlphaFoldDB" id="H6C8R4"/>
<dbReference type="GO" id="GO:0000272">
    <property type="term" value="P:polysaccharide catabolic process"/>
    <property type="evidence" value="ECO:0007669"/>
    <property type="project" value="UniProtKB-KW"/>
</dbReference>
<protein>
    <recommendedName>
        <fullName evidence="5">glucan endo-1,3-beta-D-glucosidase</fullName>
        <ecNumber evidence="5">3.2.1.39</ecNumber>
    </recommendedName>
    <alternativeName>
        <fullName evidence="19">Endo-1,3-beta-glucanase btgC</fullName>
    </alternativeName>
    <alternativeName>
        <fullName evidence="18">Laminarinase btgC</fullName>
    </alternativeName>
</protein>
<keyword evidence="13" id="KW-0325">Glycoprotein</keyword>
<dbReference type="InterPro" id="IPR017853">
    <property type="entry name" value="GH"/>
</dbReference>
<proteinExistence type="inferred from homology"/>
<keyword evidence="8" id="KW-0964">Secreted</keyword>
<sequence length="752" mass="81353">MSYGRTFSFDNHDEHTLTPPTQAQPEYEPQYYQPYHDSSSRQNPSPPPRYASTSPQRPLAAGSPSPRRPIPPDTHLLGDPSYGPGRPYQQDYEDVPAPPPPPHRASPTRLSRADPGYSQSYQTYPGDDSRMEDFDDHHLSAGAHNLNSGMPHDHGYSGGGQNGMPPVPQSYSPYGRDYPRQTSPYRQQETPSRLQQSNPYGSSLAPAAGGVAATTMSGNPYSSMEPDSGLSGRSIPMEDYHSIASASHPESYPGNYQDSPYQNPFNNPVSSSSIMDQASINPHNIVDDDGDDGMMEGKPSSRQGGHTSFGSSAAGAGAVGGTAGALGGLFGRKAKNSTPSGTYGPVNPGPKPERSEWLSQQTKGKRKMTWVRVAIGIVIVLAIVGGIVGGVLGTRNSDGSGGSSGSSSSGDINNAASDTAANGDLGKDSKEIQALMNNKNLHKVFPGMDYTPWGTQYPLCFTYPPSQNNVTRDMAVLSQLTNTVRLYGTDCNQTEMVLHAIDRLELTDMKVWMGVWIDTNQTTTDRQIKQMYEILANTKDLSVFKGVIVGNEALYRAGEDKAQSEQELIDILTDVRSQFKTKGYDLPIATSDLGDNWNAQLVKVVDLVMSNIHPFFAGVTAEVAAGWTWDFWQNHDVILTNGMADVKQVISETGWPSAGGTDCGGKDGSCSPGQSGAVASVDNMNTFMADWVCQALANGTDYFWFEAFDEPWKKSFYTDTQKWEDKWGLMDPGRNLKPGLQIPDCDGKTVGS</sequence>
<dbReference type="RefSeq" id="XP_009160952.1">
    <property type="nucleotide sequence ID" value="XM_009162704.1"/>
</dbReference>
<keyword evidence="7" id="KW-0134">Cell wall</keyword>
<feature type="region of interest" description="Disordered" evidence="21">
    <location>
        <begin position="397"/>
        <end position="425"/>
    </location>
</feature>
<evidence type="ECO:0000256" key="11">
    <source>
        <dbReference type="ARBA" id="ARBA00022968"/>
    </source>
</evidence>
<accession>H6C8R4</accession>
<dbReference type="Gene3D" id="3.20.20.80">
    <property type="entry name" value="Glycosidases"/>
    <property type="match status" value="1"/>
</dbReference>
<dbReference type="PANTHER" id="PTHR16631">
    <property type="entry name" value="GLUCAN 1,3-BETA-GLUCOSIDASE"/>
    <property type="match status" value="1"/>
</dbReference>
<evidence type="ECO:0000256" key="10">
    <source>
        <dbReference type="ARBA" id="ARBA00022801"/>
    </source>
</evidence>
<keyword evidence="16" id="KW-0624">Polysaccharide degradation</keyword>
<dbReference type="GO" id="GO:0009986">
    <property type="term" value="C:cell surface"/>
    <property type="evidence" value="ECO:0007669"/>
    <property type="project" value="TreeGrafter"/>
</dbReference>
<keyword evidence="6" id="KW-1003">Cell membrane</keyword>
<dbReference type="VEuPathDB" id="FungiDB:HMPREF1120_08449"/>
<dbReference type="GO" id="GO:0005886">
    <property type="term" value="C:plasma membrane"/>
    <property type="evidence" value="ECO:0007669"/>
    <property type="project" value="UniProtKB-SubCell"/>
</dbReference>
<dbReference type="OrthoDB" id="68336at2759"/>
<evidence type="ECO:0000256" key="12">
    <source>
        <dbReference type="ARBA" id="ARBA00023136"/>
    </source>
</evidence>
<evidence type="ECO:0000313" key="23">
    <source>
        <dbReference type="EMBL" id="EHY60491.1"/>
    </source>
</evidence>
<evidence type="ECO:0000256" key="15">
    <source>
        <dbReference type="ARBA" id="ARBA00023316"/>
    </source>
</evidence>
<keyword evidence="15" id="KW-0961">Cell wall biogenesis/degradation</keyword>
<feature type="compositionally biased region" description="Polar residues" evidence="21">
    <location>
        <begin position="254"/>
        <end position="282"/>
    </location>
</feature>
<evidence type="ECO:0000256" key="20">
    <source>
        <dbReference type="RuleBase" id="RU004335"/>
    </source>
</evidence>
<evidence type="ECO:0000313" key="24">
    <source>
        <dbReference type="Proteomes" id="UP000007304"/>
    </source>
</evidence>
<dbReference type="EMBL" id="JH226136">
    <property type="protein sequence ID" value="EHY60491.1"/>
    <property type="molecule type" value="Genomic_DNA"/>
</dbReference>
<evidence type="ECO:0000256" key="17">
    <source>
        <dbReference type="ARBA" id="ARBA00037649"/>
    </source>
</evidence>
<dbReference type="Pfam" id="PF00332">
    <property type="entry name" value="Glyco_hydro_17"/>
    <property type="match status" value="1"/>
</dbReference>
<evidence type="ECO:0000256" key="22">
    <source>
        <dbReference type="SAM" id="Phobius"/>
    </source>
</evidence>
<dbReference type="GO" id="GO:0005576">
    <property type="term" value="C:extracellular region"/>
    <property type="evidence" value="ECO:0007669"/>
    <property type="project" value="TreeGrafter"/>
</dbReference>
<name>H6C8R4_EXODN</name>
<dbReference type="GO" id="GO:0009277">
    <property type="term" value="C:fungal-type cell wall"/>
    <property type="evidence" value="ECO:0007669"/>
    <property type="project" value="TreeGrafter"/>
</dbReference>
<evidence type="ECO:0000256" key="5">
    <source>
        <dbReference type="ARBA" id="ARBA00012780"/>
    </source>
</evidence>
<dbReference type="InterPro" id="IPR000490">
    <property type="entry name" value="Glyco_hydro_17"/>
</dbReference>
<dbReference type="GO" id="GO:0071555">
    <property type="term" value="P:cell wall organization"/>
    <property type="evidence" value="ECO:0007669"/>
    <property type="project" value="UniProtKB-KW"/>
</dbReference>
<feature type="compositionally biased region" description="Basic and acidic residues" evidence="21">
    <location>
        <begin position="127"/>
        <end position="139"/>
    </location>
</feature>
<dbReference type="GO" id="GO:0042973">
    <property type="term" value="F:glucan endo-1,3-beta-D-glucosidase activity"/>
    <property type="evidence" value="ECO:0007669"/>
    <property type="project" value="UniProtKB-EC"/>
</dbReference>
<evidence type="ECO:0000256" key="2">
    <source>
        <dbReference type="ARBA" id="ARBA00004191"/>
    </source>
</evidence>
<dbReference type="PANTHER" id="PTHR16631:SF17">
    <property type="entry name" value="GLUCAN ENDO-1,3-BETA-GLUCOSIDASE BTGC"/>
    <property type="match status" value="1"/>
</dbReference>
<dbReference type="HOGENOM" id="CLU_011476_0_0_1"/>
<dbReference type="SUPFAM" id="SSF51445">
    <property type="entry name" value="(Trans)glycosidases"/>
    <property type="match status" value="1"/>
</dbReference>
<evidence type="ECO:0000256" key="8">
    <source>
        <dbReference type="ARBA" id="ARBA00022525"/>
    </source>
</evidence>
<keyword evidence="10" id="KW-0378">Hydrolase</keyword>
<evidence type="ECO:0000256" key="9">
    <source>
        <dbReference type="ARBA" id="ARBA00022729"/>
    </source>
</evidence>
<comment type="similarity">
    <text evidence="4 20">Belongs to the glycosyl hydrolase 17 family.</text>
</comment>
<keyword evidence="14" id="KW-0119">Carbohydrate metabolism</keyword>
<evidence type="ECO:0000256" key="4">
    <source>
        <dbReference type="ARBA" id="ARBA00008773"/>
    </source>
</evidence>
<evidence type="ECO:0000256" key="7">
    <source>
        <dbReference type="ARBA" id="ARBA00022512"/>
    </source>
</evidence>
<comment type="catalytic activity">
    <reaction evidence="1">
        <text>Hydrolysis of (1-&gt;3)-beta-D-glucosidic linkages in (1-&gt;3)-beta-D-glucans.</text>
        <dbReference type="EC" id="3.2.1.39"/>
    </reaction>
</comment>
<feature type="compositionally biased region" description="Low complexity" evidence="21">
    <location>
        <begin position="304"/>
        <end position="313"/>
    </location>
</feature>
<keyword evidence="24" id="KW-1185">Reference proteome</keyword>
<evidence type="ECO:0000256" key="16">
    <source>
        <dbReference type="ARBA" id="ARBA00023326"/>
    </source>
</evidence>
<comment type="subcellular location">
    <subcellularLocation>
        <location evidence="3">Cell membrane</location>
        <topology evidence="3">Single-pass type II membrane protein</topology>
    </subcellularLocation>
    <subcellularLocation>
        <location evidence="2">Secreted</location>
        <location evidence="2">Cell wall</location>
    </subcellularLocation>
</comment>
<dbReference type="STRING" id="858893.H6C8R4"/>
<evidence type="ECO:0000256" key="3">
    <source>
        <dbReference type="ARBA" id="ARBA00004401"/>
    </source>
</evidence>
<dbReference type="Proteomes" id="UP000007304">
    <property type="component" value="Unassembled WGS sequence"/>
</dbReference>